<dbReference type="EMBL" id="ARXS01000023">
    <property type="protein sequence ID" value="MCU5783992.1"/>
    <property type="molecule type" value="Genomic_DNA"/>
</dbReference>
<proteinExistence type="predicted"/>
<dbReference type="InterPro" id="IPR046554">
    <property type="entry name" value="DUF6708"/>
</dbReference>
<dbReference type="Pfam" id="PF20455">
    <property type="entry name" value="DUF6708"/>
    <property type="match status" value="1"/>
</dbReference>
<evidence type="ECO:0000313" key="3">
    <source>
        <dbReference type="EMBL" id="MCU5783992.1"/>
    </source>
</evidence>
<keyword evidence="4" id="KW-1185">Reference proteome</keyword>
<organism evidence="3 4">
    <name type="scientific">Alloalcanivorax balearicus MACL04</name>
    <dbReference type="NCBI Taxonomy" id="1177182"/>
    <lineage>
        <taxon>Bacteria</taxon>
        <taxon>Pseudomonadati</taxon>
        <taxon>Pseudomonadota</taxon>
        <taxon>Gammaproteobacteria</taxon>
        <taxon>Oceanospirillales</taxon>
        <taxon>Alcanivoracaceae</taxon>
        <taxon>Alloalcanivorax</taxon>
    </lineage>
</organism>
<protein>
    <recommendedName>
        <fullName evidence="2">DUF6708 domain-containing protein</fullName>
    </recommendedName>
</protein>
<dbReference type="Proteomes" id="UP001064106">
    <property type="component" value="Unassembled WGS sequence"/>
</dbReference>
<evidence type="ECO:0000256" key="1">
    <source>
        <dbReference type="SAM" id="Phobius"/>
    </source>
</evidence>
<keyword evidence="1" id="KW-1133">Transmembrane helix</keyword>
<accession>A0ABT2R2I2</accession>
<feature type="non-terminal residue" evidence="3">
    <location>
        <position position="110"/>
    </location>
</feature>
<feature type="transmembrane region" description="Helical" evidence="1">
    <location>
        <begin position="7"/>
        <end position="27"/>
    </location>
</feature>
<feature type="domain" description="DUF6708" evidence="2">
    <location>
        <begin position="49"/>
        <end position="108"/>
    </location>
</feature>
<keyword evidence="1" id="KW-0812">Transmembrane</keyword>
<sequence>MGEGVAKYLGFGGGAVIITGLFLLYGILPTFDISIYLFLSLLLLPIAPILLGIMFIRRGFFSPSDHPTLFNRKTRQVYVIPVKPLNFLKFWEKGEPGKMKTYSWDNVTVR</sequence>
<name>A0ABT2R2I2_9GAMM</name>
<keyword evidence="1" id="KW-0472">Membrane</keyword>
<comment type="caution">
    <text evidence="3">The sequence shown here is derived from an EMBL/GenBank/DDBJ whole genome shotgun (WGS) entry which is preliminary data.</text>
</comment>
<reference evidence="3" key="1">
    <citation type="submission" date="2012-09" db="EMBL/GenBank/DDBJ databases">
        <title>Genome Sequence of alkane-degrading Bacterium Alcanivorax balearicus MACL04.</title>
        <authorList>
            <person name="Lai Q."/>
            <person name="Shao Z."/>
        </authorList>
    </citation>
    <scope>NUCLEOTIDE SEQUENCE</scope>
    <source>
        <strain evidence="3">MACL04</strain>
    </source>
</reference>
<gene>
    <name evidence="3" type="ORF">MA04_03292</name>
</gene>
<evidence type="ECO:0000259" key="2">
    <source>
        <dbReference type="Pfam" id="PF20455"/>
    </source>
</evidence>
<evidence type="ECO:0000313" key="4">
    <source>
        <dbReference type="Proteomes" id="UP001064106"/>
    </source>
</evidence>
<feature type="transmembrane region" description="Helical" evidence="1">
    <location>
        <begin position="33"/>
        <end position="56"/>
    </location>
</feature>